<evidence type="ECO:0008006" key="3">
    <source>
        <dbReference type="Google" id="ProtNLM"/>
    </source>
</evidence>
<keyword evidence="2" id="KW-1185">Reference proteome</keyword>
<dbReference type="RefSeq" id="WP_252552800.1">
    <property type="nucleotide sequence ID" value="NZ_CP099468.1"/>
</dbReference>
<evidence type="ECO:0000313" key="1">
    <source>
        <dbReference type="EMBL" id="USQ86995.1"/>
    </source>
</evidence>
<name>A0ABY4ZDH3_9ACTN</name>
<gene>
    <name evidence="1" type="ORF">NFX46_26730</name>
</gene>
<sequence length="65" mass="7096">MSRPSYVRRPTEVAAIRAAARSARPQPPVTSLMAALIEANDRRDREAVTLCAHRVVRTAAPEVGE</sequence>
<organism evidence="1 2">
    <name type="scientific">Streptomyces phaeoluteigriseus</name>
    <dbReference type="NCBI Taxonomy" id="114686"/>
    <lineage>
        <taxon>Bacteria</taxon>
        <taxon>Bacillati</taxon>
        <taxon>Actinomycetota</taxon>
        <taxon>Actinomycetes</taxon>
        <taxon>Kitasatosporales</taxon>
        <taxon>Streptomycetaceae</taxon>
        <taxon>Streptomyces</taxon>
        <taxon>Streptomyces aurantiacus group</taxon>
    </lineage>
</organism>
<evidence type="ECO:0000313" key="2">
    <source>
        <dbReference type="Proteomes" id="UP001056374"/>
    </source>
</evidence>
<dbReference type="Proteomes" id="UP001056374">
    <property type="component" value="Chromosome"/>
</dbReference>
<proteinExistence type="predicted"/>
<protein>
    <recommendedName>
        <fullName evidence="3">Amidase</fullName>
    </recommendedName>
</protein>
<dbReference type="EMBL" id="CP099468">
    <property type="protein sequence ID" value="USQ86995.1"/>
    <property type="molecule type" value="Genomic_DNA"/>
</dbReference>
<accession>A0ABY4ZDH3</accession>
<reference evidence="1" key="1">
    <citation type="submission" date="2022-06" db="EMBL/GenBank/DDBJ databases">
        <title>Complete genome sequence of soil microorganisms Streptomyces sp. Qhu-M197 isolated from Alpine meadows habitats on the Tibetan Plateau.</title>
        <authorList>
            <person name="Zhang B."/>
            <person name="Xiang X."/>
            <person name="Fan J."/>
        </authorList>
    </citation>
    <scope>NUCLEOTIDE SEQUENCE</scope>
    <source>
        <strain evidence="1">Qhu-M197</strain>
    </source>
</reference>